<name>A0A517QJG1_9PLAN</name>
<gene>
    <name evidence="2" type="ORF">Mal48_09940</name>
</gene>
<accession>A0A517QJG1</accession>
<evidence type="ECO:0000313" key="2">
    <source>
        <dbReference type="EMBL" id="QDT31758.1"/>
    </source>
</evidence>
<evidence type="ECO:0000313" key="3">
    <source>
        <dbReference type="Proteomes" id="UP000315724"/>
    </source>
</evidence>
<dbReference type="GO" id="GO:0016788">
    <property type="term" value="F:hydrolase activity, acting on ester bonds"/>
    <property type="evidence" value="ECO:0007669"/>
    <property type="project" value="UniProtKB-ARBA"/>
</dbReference>
<feature type="signal peptide" evidence="1">
    <location>
        <begin position="1"/>
        <end position="33"/>
    </location>
</feature>
<reference evidence="2 3" key="1">
    <citation type="submission" date="2019-02" db="EMBL/GenBank/DDBJ databases">
        <title>Deep-cultivation of Planctomycetes and their phenomic and genomic characterization uncovers novel biology.</title>
        <authorList>
            <person name="Wiegand S."/>
            <person name="Jogler M."/>
            <person name="Boedeker C."/>
            <person name="Pinto D."/>
            <person name="Vollmers J."/>
            <person name="Rivas-Marin E."/>
            <person name="Kohn T."/>
            <person name="Peeters S.H."/>
            <person name="Heuer A."/>
            <person name="Rast P."/>
            <person name="Oberbeckmann S."/>
            <person name="Bunk B."/>
            <person name="Jeske O."/>
            <person name="Meyerdierks A."/>
            <person name="Storesund J.E."/>
            <person name="Kallscheuer N."/>
            <person name="Luecker S."/>
            <person name="Lage O.M."/>
            <person name="Pohl T."/>
            <person name="Merkel B.J."/>
            <person name="Hornburger P."/>
            <person name="Mueller R.-W."/>
            <person name="Bruemmer F."/>
            <person name="Labrenz M."/>
            <person name="Spormann A.M."/>
            <person name="Op den Camp H."/>
            <person name="Overmann J."/>
            <person name="Amann R."/>
            <person name="Jetten M.S.M."/>
            <person name="Mascher T."/>
            <person name="Medema M.H."/>
            <person name="Devos D.P."/>
            <person name="Kaster A.-K."/>
            <person name="Ovreas L."/>
            <person name="Rohde M."/>
            <person name="Galperin M.Y."/>
            <person name="Jogler C."/>
        </authorList>
    </citation>
    <scope>NUCLEOTIDE SEQUENCE [LARGE SCALE GENOMIC DNA]</scope>
    <source>
        <strain evidence="2 3">Mal48</strain>
    </source>
</reference>
<evidence type="ECO:0008006" key="4">
    <source>
        <dbReference type="Google" id="ProtNLM"/>
    </source>
</evidence>
<dbReference type="AlphaFoldDB" id="A0A517QJG1"/>
<feature type="chain" id="PRO_5021734291" description="SGNH/GDSL hydrolase family protein" evidence="1">
    <location>
        <begin position="34"/>
        <end position="278"/>
    </location>
</feature>
<dbReference type="Gene3D" id="3.40.50.1110">
    <property type="entry name" value="SGNH hydrolase"/>
    <property type="match status" value="1"/>
</dbReference>
<dbReference type="Proteomes" id="UP000315724">
    <property type="component" value="Chromosome"/>
</dbReference>
<keyword evidence="1" id="KW-0732">Signal</keyword>
<dbReference type="InterPro" id="IPR036514">
    <property type="entry name" value="SGNH_hydro_sf"/>
</dbReference>
<protein>
    <recommendedName>
        <fullName evidence="4">SGNH/GDSL hydrolase family protein</fullName>
    </recommendedName>
</protein>
<dbReference type="EMBL" id="CP036267">
    <property type="protein sequence ID" value="QDT31758.1"/>
    <property type="molecule type" value="Genomic_DNA"/>
</dbReference>
<organism evidence="2 3">
    <name type="scientific">Thalassoglobus polymorphus</name>
    <dbReference type="NCBI Taxonomy" id="2527994"/>
    <lineage>
        <taxon>Bacteria</taxon>
        <taxon>Pseudomonadati</taxon>
        <taxon>Planctomycetota</taxon>
        <taxon>Planctomycetia</taxon>
        <taxon>Planctomycetales</taxon>
        <taxon>Planctomycetaceae</taxon>
        <taxon>Thalassoglobus</taxon>
    </lineage>
</organism>
<proteinExistence type="predicted"/>
<keyword evidence="3" id="KW-1185">Reference proteome</keyword>
<sequence precursor="true">MKQHKLTLIMSCFSAFCFTALCFHALLSSETSAAEKNPDVASKNSSTKIYLIGNSLTWDTVPSKLKGDVQWHVDCGKSLKYIFEHPEEPCVKTSTLWPTALKQTKFDLISFQPHYGTTVQEDLETISKWIELQPQATIIIHTGWAKSASLLEEHQDDSPDGKLTHSPAYFNELLAQLRKAFPDTEFRTTHCMRMLIELESLIKTDDAPFDAVTDIYRDAIHMKNETGRYLMHNAMRETFGQERTTQGFPKISDEQRAILDQLLDQRNTWEAARPATRL</sequence>
<dbReference type="KEGG" id="tpol:Mal48_09940"/>
<evidence type="ECO:0000256" key="1">
    <source>
        <dbReference type="SAM" id="SignalP"/>
    </source>
</evidence>